<protein>
    <submittedName>
        <fullName evidence="1">Uncharacterized protein</fullName>
    </submittedName>
</protein>
<dbReference type="PANTHER" id="PTHR31630:SF6">
    <property type="entry name" value="PHYTANOYL-COA DIOXYGENASE-RELATED"/>
    <property type="match status" value="1"/>
</dbReference>
<name>A0A481YNH3_9VIRU</name>
<proteinExistence type="predicted"/>
<sequence>MNKYLNYGVVDNTLDKHNINNKEIIKILYGYCFSKMYNPNLLFISFLNNEIYQTELSKDVEDLDSNSIILQLILFILHIRSELKLNIKDLKYYVQNLEESIIISYKIGTLKVNLNVEYILKICSDSFEKFESNNLKDIISDNFDIGLDLVEEFEKYNIKTAINNIVKKQNLFYINKNDYPIYKNIKLECRDYVEFLENITLKNYDYDKAKYILDEYGVCILEEYISSKIADKYVLNIYKEMIKLNPILELDFEDLNYKEWNTKNVPEGPRLGMYQTLVGHFPTLYKLRMLAYPIFVKLFNDEKLITSIDGMTFFPPKMKDKNWKFDSKCREKLKCDRLSGRGCDWPHADSINPKVKSYQGQFVLTNTSASFVCTPYSHIFVHKYITKKLEKSKKKSHFFKLQTDDIDNIFQKYSKLKKLWQVPIYCRKGSFILWKSETIHSSKRHLTNFWELNNNLKIYDNLKLELGKFEDYIKGSNFEIYKNLKYEGKYNKKMFEMRKISYNFDNWRCAVYITMRPNKLFKYGRLKAGDRFNGIGKYNTINNAFNNFHLTNHWINELFKSRRSKNKSEHMKKLLNNPSLMENIFKYNETNRYSELILKLTNKSEL</sequence>
<dbReference type="EMBL" id="MK500299">
    <property type="protein sequence ID" value="QBK84883.1"/>
    <property type="molecule type" value="Genomic_DNA"/>
</dbReference>
<organism evidence="1">
    <name type="scientific">Pithovirus LCDPAC02</name>
    <dbReference type="NCBI Taxonomy" id="2506601"/>
    <lineage>
        <taxon>Viruses</taxon>
        <taxon>Pithoviruses</taxon>
    </lineage>
</organism>
<gene>
    <name evidence="1" type="ORF">LCDPAC02_00820</name>
</gene>
<accession>A0A481YNH3</accession>
<evidence type="ECO:0000313" key="1">
    <source>
        <dbReference type="EMBL" id="QBK84883.1"/>
    </source>
</evidence>
<reference evidence="1" key="1">
    <citation type="journal article" date="2019" name="MBio">
        <title>Virus Genomes from Deep Sea Sediments Expand the Ocean Megavirome and Support Independent Origins of Viral Gigantism.</title>
        <authorList>
            <person name="Backstrom D."/>
            <person name="Yutin N."/>
            <person name="Jorgensen S.L."/>
            <person name="Dharamshi J."/>
            <person name="Homa F."/>
            <person name="Zaremba-Niedwiedzka K."/>
            <person name="Spang A."/>
            <person name="Wolf Y.I."/>
            <person name="Koonin E.V."/>
            <person name="Ettema T.J."/>
        </authorList>
    </citation>
    <scope>NUCLEOTIDE SEQUENCE</scope>
</reference>
<dbReference type="PANTHER" id="PTHR31630">
    <property type="entry name" value="PHYTANOYL-COA DIOXYGENASE-RELATED-RELATED"/>
    <property type="match status" value="1"/>
</dbReference>